<feature type="coiled-coil region" evidence="1">
    <location>
        <begin position="865"/>
        <end position="892"/>
    </location>
</feature>
<keyword evidence="5" id="KW-1185">Reference proteome</keyword>
<evidence type="ECO:0000313" key="4">
    <source>
        <dbReference type="EMBL" id="KAK2616113.1"/>
    </source>
</evidence>
<dbReference type="CDD" id="cd19481">
    <property type="entry name" value="RecA-like_protease"/>
    <property type="match status" value="1"/>
</dbReference>
<comment type="caution">
    <text evidence="4">The sequence shown here is derived from an EMBL/GenBank/DDBJ whole genome shotgun (WGS) entry which is preliminary data.</text>
</comment>
<dbReference type="SUPFAM" id="SSF52540">
    <property type="entry name" value="P-loop containing nucleoside triphosphate hydrolases"/>
    <property type="match status" value="1"/>
</dbReference>
<dbReference type="InterPro" id="IPR003959">
    <property type="entry name" value="ATPase_AAA_core"/>
</dbReference>
<dbReference type="AlphaFoldDB" id="A0AAD9WAQ5"/>
<dbReference type="PANTHER" id="PTHR46411">
    <property type="entry name" value="FAMILY ATPASE, PUTATIVE-RELATED"/>
    <property type="match status" value="1"/>
</dbReference>
<evidence type="ECO:0000313" key="5">
    <source>
        <dbReference type="Proteomes" id="UP001265746"/>
    </source>
</evidence>
<evidence type="ECO:0000256" key="1">
    <source>
        <dbReference type="SAM" id="Coils"/>
    </source>
</evidence>
<feature type="compositionally biased region" description="Polar residues" evidence="2">
    <location>
        <begin position="1"/>
        <end position="16"/>
    </location>
</feature>
<dbReference type="Pfam" id="PF00004">
    <property type="entry name" value="AAA"/>
    <property type="match status" value="1"/>
</dbReference>
<dbReference type="Pfam" id="PF22942">
    <property type="entry name" value="DUF7025"/>
    <property type="match status" value="1"/>
</dbReference>
<dbReference type="InterPro" id="IPR054289">
    <property type="entry name" value="DUF7025"/>
</dbReference>
<evidence type="ECO:0000259" key="3">
    <source>
        <dbReference type="SMART" id="SM00382"/>
    </source>
</evidence>
<proteinExistence type="predicted"/>
<organism evidence="4 5">
    <name type="scientific">Phomopsis amygdali</name>
    <name type="common">Fusicoccum amygdali</name>
    <dbReference type="NCBI Taxonomy" id="1214568"/>
    <lineage>
        <taxon>Eukaryota</taxon>
        <taxon>Fungi</taxon>
        <taxon>Dikarya</taxon>
        <taxon>Ascomycota</taxon>
        <taxon>Pezizomycotina</taxon>
        <taxon>Sordariomycetes</taxon>
        <taxon>Sordariomycetidae</taxon>
        <taxon>Diaporthales</taxon>
        <taxon>Diaporthaceae</taxon>
        <taxon>Diaporthe</taxon>
    </lineage>
</organism>
<dbReference type="InterPro" id="IPR027417">
    <property type="entry name" value="P-loop_NTPase"/>
</dbReference>
<keyword evidence="1" id="KW-0175">Coiled coil</keyword>
<feature type="domain" description="AAA+ ATPase" evidence="3">
    <location>
        <begin position="733"/>
        <end position="860"/>
    </location>
</feature>
<name>A0AAD9WAQ5_PHOAM</name>
<accession>A0AAD9WAQ5</accession>
<feature type="region of interest" description="Disordered" evidence="2">
    <location>
        <begin position="975"/>
        <end position="994"/>
    </location>
</feature>
<dbReference type="InterPro" id="IPR056599">
    <property type="entry name" value="AAA_lid_fung"/>
</dbReference>
<protein>
    <recommendedName>
        <fullName evidence="3">AAA+ ATPase domain-containing protein</fullName>
    </recommendedName>
</protein>
<evidence type="ECO:0000256" key="2">
    <source>
        <dbReference type="SAM" id="MobiDB-lite"/>
    </source>
</evidence>
<dbReference type="GO" id="GO:0005524">
    <property type="term" value="F:ATP binding"/>
    <property type="evidence" value="ECO:0007669"/>
    <property type="project" value="InterPro"/>
</dbReference>
<feature type="compositionally biased region" description="Basic and acidic residues" evidence="2">
    <location>
        <begin position="68"/>
        <end position="88"/>
    </location>
</feature>
<dbReference type="EMBL" id="JAUJFL010000001">
    <property type="protein sequence ID" value="KAK2616113.1"/>
    <property type="molecule type" value="Genomic_DNA"/>
</dbReference>
<dbReference type="InterPro" id="IPR003593">
    <property type="entry name" value="AAA+_ATPase"/>
</dbReference>
<feature type="region of interest" description="Disordered" evidence="2">
    <location>
        <begin position="1"/>
        <end position="88"/>
    </location>
</feature>
<dbReference type="PANTHER" id="PTHR46411:SF2">
    <property type="entry name" value="AAA+ ATPASE DOMAIN-CONTAINING PROTEIN"/>
    <property type="match status" value="1"/>
</dbReference>
<sequence>MAATQSPDLAQVTSGSDGIKNISPETTARSVSADLPHAAKSDGLGPAAVKQDMGTPPPKTLDVADTIDPGKTENNVSEKEETRPTEEERVVNCDGDDEYDGGSLFRAATGGKHANSFPDSELNRRRNTAITKLMQSQDYTQLLEDRVTELEKRVLHIQKLPPPSVPIDSNETEKIPTTCPRIDILSWDEYGAASKVDKRGGVRWTHRPEVDAGDLVDTKQMKGAIEILGEEPRSLWESKDEAGTLDNGEQEQTIFGLPELPGTQGQLVPEVEPHRIRIRSKLLLKLLLEITGCNTVMGPYGHRLVFLRPFKLLITYEKQLNDYLSDLDKLHSHAADANGNDKNSPVTGPIPETKSLEAREYLKILCQVINVNLQAQVKLYRHLSPQIQEVGFDDLWHIFKPGYEVRTGDKGQIQLYRVLRVTGGRVRFQVTGGREKLQPTGGRDAMSFLKPTEVPASEKLKEQGYSPGAFVIECFYIHFDGSRYGPVNATFQIRRFEGKRNVTSLPIYPIECDPDHLENRQRLLDRGNEFAKLSDIKNKASAHRKYKGLTLDKNQEQVDSEIIVDFQLAFLQMKDDKPNIGIKGLVGDDRREFLGFWRKCAACDRPGCCGNDSIFADYQIDNKERSTFRKSSKHLFEFIDDEKNLTPEHRVLLPSKVHGFVLRTRKWATFDINLISYPDYISGWSQLVIDEDTKKTVLALVDNHERPGPESDVPARYNDHVLCSVDLVQGKGRGLIILLHGEPGVGKTSTAECVAAHSKRPLFPITCGDIGDKAQKVEANLEQNFQLAHRWGCVLLLDEADIFLSTRNNEDIQRNAIVSVFLRTLEYYSGILFLTTNRVGKIDRAFQSRIHLSLYYPKFDQASTLSIWRNNLDRVKEEFDKENKRIDLEDRDSIVKQIRNAFQTAIAIATYEAKEASRREHGDKSDKAVIPKLRVEHFKKVAQSARQFDRYLNSVNSGKTEAQLAKQYILRHDEFKSNSSDSEAAPKTKKRKKH</sequence>
<dbReference type="Pfam" id="PF23232">
    <property type="entry name" value="AAA_lid_13"/>
    <property type="match status" value="1"/>
</dbReference>
<dbReference type="SMART" id="SM00382">
    <property type="entry name" value="AAA"/>
    <property type="match status" value="1"/>
</dbReference>
<gene>
    <name evidence="4" type="ORF">N8I77_002822</name>
</gene>
<dbReference type="Proteomes" id="UP001265746">
    <property type="component" value="Unassembled WGS sequence"/>
</dbReference>
<reference evidence="4" key="1">
    <citation type="submission" date="2023-06" db="EMBL/GenBank/DDBJ databases">
        <authorList>
            <person name="Noh H."/>
        </authorList>
    </citation>
    <scope>NUCLEOTIDE SEQUENCE</scope>
    <source>
        <strain evidence="4">DUCC20226</strain>
    </source>
</reference>
<dbReference type="Gene3D" id="3.40.50.300">
    <property type="entry name" value="P-loop containing nucleotide triphosphate hydrolases"/>
    <property type="match status" value="1"/>
</dbReference>
<dbReference type="GO" id="GO:0016887">
    <property type="term" value="F:ATP hydrolysis activity"/>
    <property type="evidence" value="ECO:0007669"/>
    <property type="project" value="InterPro"/>
</dbReference>